<dbReference type="Proteomes" id="UP000747399">
    <property type="component" value="Unassembled WGS sequence"/>
</dbReference>
<protein>
    <submittedName>
        <fullName evidence="2">Uncharacterized protein</fullName>
    </submittedName>
</protein>
<evidence type="ECO:0000313" key="3">
    <source>
        <dbReference type="Proteomes" id="UP000747399"/>
    </source>
</evidence>
<feature type="region of interest" description="Disordered" evidence="1">
    <location>
        <begin position="1"/>
        <end position="21"/>
    </location>
</feature>
<dbReference type="EMBL" id="BNCO01000003">
    <property type="protein sequence ID" value="GIL45645.1"/>
    <property type="molecule type" value="Genomic_DNA"/>
</dbReference>
<sequence>MLCRPVGGRPPNGGGRRATAEGVFPNEPLTAIATAAAAPSPGNGNGLHLLETASKPTADVTSSPPSHCHCCGPKSMVKWREEVCCGVSSTASGGAACHLQGAATAGNASGVGPAPGP</sequence>
<keyword evidence="3" id="KW-1185">Reference proteome</keyword>
<reference evidence="2" key="1">
    <citation type="journal article" date="2021" name="Proc. Natl. Acad. Sci. U.S.A.">
        <title>Three genomes in the algal genus Volvox reveal the fate of a haploid sex-determining region after a transition to homothallism.</title>
        <authorList>
            <person name="Yamamoto K."/>
            <person name="Hamaji T."/>
            <person name="Kawai-Toyooka H."/>
            <person name="Matsuzaki R."/>
            <person name="Takahashi F."/>
            <person name="Nishimura Y."/>
            <person name="Kawachi M."/>
            <person name="Noguchi H."/>
            <person name="Minakuchi Y."/>
            <person name="Umen J.G."/>
            <person name="Toyoda A."/>
            <person name="Nozaki H."/>
        </authorList>
    </citation>
    <scope>NUCLEOTIDE SEQUENCE</scope>
    <source>
        <strain evidence="2">NIES-3780</strain>
    </source>
</reference>
<evidence type="ECO:0000256" key="1">
    <source>
        <dbReference type="SAM" id="MobiDB-lite"/>
    </source>
</evidence>
<feature type="non-terminal residue" evidence="2">
    <location>
        <position position="117"/>
    </location>
</feature>
<gene>
    <name evidence="2" type="ORF">Vafri_2848</name>
</gene>
<evidence type="ECO:0000313" key="2">
    <source>
        <dbReference type="EMBL" id="GIL45645.1"/>
    </source>
</evidence>
<comment type="caution">
    <text evidence="2">The sequence shown here is derived from an EMBL/GenBank/DDBJ whole genome shotgun (WGS) entry which is preliminary data.</text>
</comment>
<proteinExistence type="predicted"/>
<name>A0A8J4ET28_9CHLO</name>
<dbReference type="AlphaFoldDB" id="A0A8J4ET28"/>
<accession>A0A8J4ET28</accession>
<organism evidence="2 3">
    <name type="scientific">Volvox africanus</name>
    <dbReference type="NCBI Taxonomy" id="51714"/>
    <lineage>
        <taxon>Eukaryota</taxon>
        <taxon>Viridiplantae</taxon>
        <taxon>Chlorophyta</taxon>
        <taxon>core chlorophytes</taxon>
        <taxon>Chlorophyceae</taxon>
        <taxon>CS clade</taxon>
        <taxon>Chlamydomonadales</taxon>
        <taxon>Volvocaceae</taxon>
        <taxon>Volvox</taxon>
    </lineage>
</organism>